<feature type="region of interest" description="Disordered" evidence="1">
    <location>
        <begin position="75"/>
        <end position="101"/>
    </location>
</feature>
<evidence type="ECO:0000313" key="2">
    <source>
        <dbReference type="EMBL" id="KAH0940032.1"/>
    </source>
</evidence>
<sequence length="141" mass="15595">MFAWRSSAVSLENLELSCFTEDGTDPSRPRAGTAGRWNAGNISMVDSEDAIFGGNFMGSSDGSTVFSTGFSEPCASSGTMKRTYHRRRPPKSRRKPRPLLAAEKEEGFLWDKAAGKRVEGSKKRKLKNLYPGQLCNMKPQK</sequence>
<evidence type="ECO:0000313" key="3">
    <source>
        <dbReference type="Proteomes" id="UP000824890"/>
    </source>
</evidence>
<feature type="compositionally biased region" description="Basic residues" evidence="1">
    <location>
        <begin position="82"/>
        <end position="97"/>
    </location>
</feature>
<gene>
    <name evidence="2" type="ORF">HID58_007493</name>
</gene>
<accession>A0ABQ8EEC7</accession>
<name>A0ABQ8EEC7_BRANA</name>
<reference evidence="2 3" key="1">
    <citation type="submission" date="2021-05" db="EMBL/GenBank/DDBJ databases">
        <title>Genome Assembly of Synthetic Allotetraploid Brassica napus Reveals Homoeologous Exchanges between Subgenomes.</title>
        <authorList>
            <person name="Davis J.T."/>
        </authorList>
    </citation>
    <scope>NUCLEOTIDE SEQUENCE [LARGE SCALE GENOMIC DNA]</scope>
    <source>
        <strain evidence="3">cv. Da-Ae</strain>
        <tissue evidence="2">Seedling</tissue>
    </source>
</reference>
<comment type="caution">
    <text evidence="2">The sequence shown here is derived from an EMBL/GenBank/DDBJ whole genome shotgun (WGS) entry which is preliminary data.</text>
</comment>
<protein>
    <submittedName>
        <fullName evidence="2">Uncharacterized protein</fullName>
    </submittedName>
</protein>
<dbReference type="EMBL" id="JAGKQM010000002">
    <property type="protein sequence ID" value="KAH0940032.1"/>
    <property type="molecule type" value="Genomic_DNA"/>
</dbReference>
<proteinExistence type="predicted"/>
<keyword evidence="3" id="KW-1185">Reference proteome</keyword>
<dbReference type="Proteomes" id="UP000824890">
    <property type="component" value="Unassembled WGS sequence"/>
</dbReference>
<evidence type="ECO:0000256" key="1">
    <source>
        <dbReference type="SAM" id="MobiDB-lite"/>
    </source>
</evidence>
<organism evidence="2 3">
    <name type="scientific">Brassica napus</name>
    <name type="common">Rape</name>
    <dbReference type="NCBI Taxonomy" id="3708"/>
    <lineage>
        <taxon>Eukaryota</taxon>
        <taxon>Viridiplantae</taxon>
        <taxon>Streptophyta</taxon>
        <taxon>Embryophyta</taxon>
        <taxon>Tracheophyta</taxon>
        <taxon>Spermatophyta</taxon>
        <taxon>Magnoliopsida</taxon>
        <taxon>eudicotyledons</taxon>
        <taxon>Gunneridae</taxon>
        <taxon>Pentapetalae</taxon>
        <taxon>rosids</taxon>
        <taxon>malvids</taxon>
        <taxon>Brassicales</taxon>
        <taxon>Brassicaceae</taxon>
        <taxon>Brassiceae</taxon>
        <taxon>Brassica</taxon>
    </lineage>
</organism>